<feature type="transmembrane region" description="Helical" evidence="1">
    <location>
        <begin position="203"/>
        <end position="223"/>
    </location>
</feature>
<organism evidence="2 3">
    <name type="scientific">Reticulomyxa filosa</name>
    <dbReference type="NCBI Taxonomy" id="46433"/>
    <lineage>
        <taxon>Eukaryota</taxon>
        <taxon>Sar</taxon>
        <taxon>Rhizaria</taxon>
        <taxon>Retaria</taxon>
        <taxon>Foraminifera</taxon>
        <taxon>Monothalamids</taxon>
        <taxon>Reticulomyxidae</taxon>
        <taxon>Reticulomyxa</taxon>
    </lineage>
</organism>
<dbReference type="Proteomes" id="UP000023152">
    <property type="component" value="Unassembled WGS sequence"/>
</dbReference>
<keyword evidence="1" id="KW-0472">Membrane</keyword>
<protein>
    <submittedName>
        <fullName evidence="2">Uncharacterized protein</fullName>
    </submittedName>
</protein>
<feature type="transmembrane region" description="Helical" evidence="1">
    <location>
        <begin position="175"/>
        <end position="197"/>
    </location>
</feature>
<evidence type="ECO:0000313" key="2">
    <source>
        <dbReference type="EMBL" id="ETO28887.1"/>
    </source>
</evidence>
<accession>X6NUG6</accession>
<feature type="transmembrane region" description="Helical" evidence="1">
    <location>
        <begin position="12"/>
        <end position="35"/>
    </location>
</feature>
<evidence type="ECO:0000256" key="1">
    <source>
        <dbReference type="SAM" id="Phobius"/>
    </source>
</evidence>
<comment type="caution">
    <text evidence="2">The sequence shown here is derived from an EMBL/GenBank/DDBJ whole genome shotgun (WGS) entry which is preliminary data.</text>
</comment>
<keyword evidence="1" id="KW-0812">Transmembrane</keyword>
<reference evidence="2 3" key="1">
    <citation type="journal article" date="2013" name="Curr. Biol.">
        <title>The Genome of the Foraminiferan Reticulomyxa filosa.</title>
        <authorList>
            <person name="Glockner G."/>
            <person name="Hulsmann N."/>
            <person name="Schleicher M."/>
            <person name="Noegel A.A."/>
            <person name="Eichinger L."/>
            <person name="Gallinger C."/>
            <person name="Pawlowski J."/>
            <person name="Sierra R."/>
            <person name="Euteneuer U."/>
            <person name="Pillet L."/>
            <person name="Moustafa A."/>
            <person name="Platzer M."/>
            <person name="Groth M."/>
            <person name="Szafranski K."/>
            <person name="Schliwa M."/>
        </authorList>
    </citation>
    <scope>NUCLEOTIDE SEQUENCE [LARGE SCALE GENOMIC DNA]</scope>
</reference>
<evidence type="ECO:0000313" key="3">
    <source>
        <dbReference type="Proteomes" id="UP000023152"/>
    </source>
</evidence>
<dbReference type="AlphaFoldDB" id="X6NUG6"/>
<keyword evidence="3" id="KW-1185">Reference proteome</keyword>
<gene>
    <name evidence="2" type="ORF">RFI_08239</name>
</gene>
<proteinExistence type="predicted"/>
<sequence length="252" mass="29615">MFDKNKFSQNLYHWLGLLTLSHEMLLIPRFWFLYFDWRLGMDLNKMEWKRHLFLGKWQLCEQSVVVNKDLNAMTGIATTCNEDKDGSITDKKEDRGKDDPCEIITFRQSEEKTTILPSDKVEMQLMTDNRHKDVAVPETTTVAAKINAIVSTTFSKHERVFWTLRYRSFLGDTRIVLAFVVFYFALYATGSIFMHFLEDIFDSFIYLAVFIVVTNLLLFICAYKIKSCRDLLEIHSFFFLLKKKKSVCVCVL</sequence>
<keyword evidence="1" id="KW-1133">Transmembrane helix</keyword>
<name>X6NUG6_RETFI</name>
<dbReference type="EMBL" id="ASPP01006405">
    <property type="protein sequence ID" value="ETO28887.1"/>
    <property type="molecule type" value="Genomic_DNA"/>
</dbReference>